<feature type="region of interest" description="Disordered" evidence="1">
    <location>
        <begin position="1"/>
        <end position="39"/>
    </location>
</feature>
<name>A0A0A9FW24_ARUDO</name>
<dbReference type="AlphaFoldDB" id="A0A0A9FW24"/>
<feature type="compositionally biased region" description="Gly residues" evidence="1">
    <location>
        <begin position="73"/>
        <end position="86"/>
    </location>
</feature>
<protein>
    <submittedName>
        <fullName evidence="2">Uncharacterized protein</fullName>
    </submittedName>
</protein>
<proteinExistence type="predicted"/>
<feature type="region of interest" description="Disordered" evidence="1">
    <location>
        <begin position="73"/>
        <end position="110"/>
    </location>
</feature>
<evidence type="ECO:0000313" key="2">
    <source>
        <dbReference type="EMBL" id="JAE14506.1"/>
    </source>
</evidence>
<sequence>MPPRRRGPVRVGSAEPGHGDADGGLCDGRGGGASPRSLDAACRCRKWQCVRRSGRIPGGRPACGGCGGGACQGGGGSAGGSRGQQAGGARCTDGGDPRHLLSDSGCYREG</sequence>
<feature type="compositionally biased region" description="Basic and acidic residues" evidence="1">
    <location>
        <begin position="93"/>
        <end position="110"/>
    </location>
</feature>
<accession>A0A0A9FW24</accession>
<reference evidence="2" key="2">
    <citation type="journal article" date="2015" name="Data Brief">
        <title>Shoot transcriptome of the giant reed, Arundo donax.</title>
        <authorList>
            <person name="Barrero R.A."/>
            <person name="Guerrero F.D."/>
            <person name="Moolhuijzen P."/>
            <person name="Goolsby J.A."/>
            <person name="Tidwell J."/>
            <person name="Bellgard S.E."/>
            <person name="Bellgard M.I."/>
        </authorList>
    </citation>
    <scope>NUCLEOTIDE SEQUENCE</scope>
    <source>
        <tissue evidence="2">Shoot tissue taken approximately 20 cm above the soil surface</tissue>
    </source>
</reference>
<organism evidence="2">
    <name type="scientific">Arundo donax</name>
    <name type="common">Giant reed</name>
    <name type="synonym">Donax arundinaceus</name>
    <dbReference type="NCBI Taxonomy" id="35708"/>
    <lineage>
        <taxon>Eukaryota</taxon>
        <taxon>Viridiplantae</taxon>
        <taxon>Streptophyta</taxon>
        <taxon>Embryophyta</taxon>
        <taxon>Tracheophyta</taxon>
        <taxon>Spermatophyta</taxon>
        <taxon>Magnoliopsida</taxon>
        <taxon>Liliopsida</taxon>
        <taxon>Poales</taxon>
        <taxon>Poaceae</taxon>
        <taxon>PACMAD clade</taxon>
        <taxon>Arundinoideae</taxon>
        <taxon>Arundineae</taxon>
        <taxon>Arundo</taxon>
    </lineage>
</organism>
<reference evidence="2" key="1">
    <citation type="submission" date="2014-09" db="EMBL/GenBank/DDBJ databases">
        <authorList>
            <person name="Magalhaes I.L.F."/>
            <person name="Oliveira U."/>
            <person name="Santos F.R."/>
            <person name="Vidigal T.H.D.A."/>
            <person name="Brescovit A.D."/>
            <person name="Santos A.J."/>
        </authorList>
    </citation>
    <scope>NUCLEOTIDE SEQUENCE</scope>
    <source>
        <tissue evidence="2">Shoot tissue taken approximately 20 cm above the soil surface</tissue>
    </source>
</reference>
<dbReference type="EMBL" id="GBRH01183390">
    <property type="protein sequence ID" value="JAE14506.1"/>
    <property type="molecule type" value="Transcribed_RNA"/>
</dbReference>
<evidence type="ECO:0000256" key="1">
    <source>
        <dbReference type="SAM" id="MobiDB-lite"/>
    </source>
</evidence>